<evidence type="ECO:0000313" key="6">
    <source>
        <dbReference type="Proteomes" id="UP000070444"/>
    </source>
</evidence>
<feature type="compositionally biased region" description="Basic residues" evidence="3">
    <location>
        <begin position="72"/>
        <end position="82"/>
    </location>
</feature>
<keyword evidence="6" id="KW-1185">Reference proteome</keyword>
<dbReference type="Gene3D" id="2.40.50.40">
    <property type="match status" value="2"/>
</dbReference>
<accession>A0A137PGG8</accession>
<keyword evidence="2" id="KW-0539">Nucleus</keyword>
<evidence type="ECO:0000256" key="1">
    <source>
        <dbReference type="ARBA" id="ARBA00004123"/>
    </source>
</evidence>
<name>A0A137PGG8_CONC2</name>
<dbReference type="CDD" id="cd00024">
    <property type="entry name" value="CD_CSD"/>
    <property type="match status" value="1"/>
</dbReference>
<proteinExistence type="predicted"/>
<dbReference type="GO" id="GO:0005634">
    <property type="term" value="C:nucleus"/>
    <property type="evidence" value="ECO:0007669"/>
    <property type="project" value="UniProtKB-SubCell"/>
</dbReference>
<reference evidence="5 6" key="1">
    <citation type="journal article" date="2015" name="Genome Biol. Evol.">
        <title>Phylogenomic analyses indicate that early fungi evolved digesting cell walls of algal ancestors of land plants.</title>
        <authorList>
            <person name="Chang Y."/>
            <person name="Wang S."/>
            <person name="Sekimoto S."/>
            <person name="Aerts A.L."/>
            <person name="Choi C."/>
            <person name="Clum A."/>
            <person name="LaButti K.M."/>
            <person name="Lindquist E.A."/>
            <person name="Yee Ngan C."/>
            <person name="Ohm R.A."/>
            <person name="Salamov A.A."/>
            <person name="Grigoriev I.V."/>
            <person name="Spatafora J.W."/>
            <person name="Berbee M.L."/>
        </authorList>
    </citation>
    <scope>NUCLEOTIDE SEQUENCE [LARGE SCALE GENOMIC DNA]</scope>
    <source>
        <strain evidence="5 6">NRRL 28638</strain>
    </source>
</reference>
<dbReference type="Proteomes" id="UP000070444">
    <property type="component" value="Unassembled WGS sequence"/>
</dbReference>
<dbReference type="InterPro" id="IPR023780">
    <property type="entry name" value="Chromo_domain"/>
</dbReference>
<feature type="domain" description="Chromo" evidence="4">
    <location>
        <begin position="15"/>
        <end position="61"/>
    </location>
</feature>
<evidence type="ECO:0000256" key="3">
    <source>
        <dbReference type="SAM" id="MobiDB-lite"/>
    </source>
</evidence>
<evidence type="ECO:0000313" key="5">
    <source>
        <dbReference type="EMBL" id="KXN74070.1"/>
    </source>
</evidence>
<dbReference type="InterPro" id="IPR008251">
    <property type="entry name" value="Chromo_shadow_dom"/>
</dbReference>
<dbReference type="Pfam" id="PF00385">
    <property type="entry name" value="Chromo"/>
    <property type="match status" value="1"/>
</dbReference>
<dbReference type="EMBL" id="KQ964428">
    <property type="protein sequence ID" value="KXN74070.1"/>
    <property type="molecule type" value="Genomic_DNA"/>
</dbReference>
<feature type="region of interest" description="Disordered" evidence="3">
    <location>
        <begin position="72"/>
        <end position="92"/>
    </location>
</feature>
<sequence>MKEIIENSESDDEVYFVEEILDHQTTEKGTKYYIKWEGYDTSFNTWEFEENLDCPDILEKYLIKINERNQLHPKKKHKHPGRPSRSNSLKPPEIQYEEIEKIPVVMGYPSERELEDWDNWEDEAEMVMSVKKYSEKAIYAIVAWKNGIYSAVKIEEAHKNLQNLMLNFYYSNLKFKHKSSLC</sequence>
<organism evidence="5 6">
    <name type="scientific">Conidiobolus coronatus (strain ATCC 28846 / CBS 209.66 / NRRL 28638)</name>
    <name type="common">Delacroixia coronata</name>
    <dbReference type="NCBI Taxonomy" id="796925"/>
    <lineage>
        <taxon>Eukaryota</taxon>
        <taxon>Fungi</taxon>
        <taxon>Fungi incertae sedis</taxon>
        <taxon>Zoopagomycota</taxon>
        <taxon>Entomophthoromycotina</taxon>
        <taxon>Entomophthoromycetes</taxon>
        <taxon>Entomophthorales</taxon>
        <taxon>Ancylistaceae</taxon>
        <taxon>Conidiobolus</taxon>
    </lineage>
</organism>
<evidence type="ECO:0000256" key="2">
    <source>
        <dbReference type="ARBA" id="ARBA00023242"/>
    </source>
</evidence>
<dbReference type="SMART" id="SM00298">
    <property type="entry name" value="CHROMO"/>
    <property type="match status" value="1"/>
</dbReference>
<evidence type="ECO:0000259" key="4">
    <source>
        <dbReference type="PROSITE" id="PS50013"/>
    </source>
</evidence>
<dbReference type="PANTHER" id="PTHR22812">
    <property type="entry name" value="CHROMOBOX PROTEIN"/>
    <property type="match status" value="1"/>
</dbReference>
<dbReference type="PROSITE" id="PS50013">
    <property type="entry name" value="CHROMO_2"/>
    <property type="match status" value="1"/>
</dbReference>
<dbReference type="InterPro" id="IPR016197">
    <property type="entry name" value="Chromo-like_dom_sf"/>
</dbReference>
<dbReference type="SUPFAM" id="SSF54160">
    <property type="entry name" value="Chromo domain-like"/>
    <property type="match status" value="1"/>
</dbReference>
<dbReference type="STRING" id="796925.A0A137PGG8"/>
<comment type="subcellular location">
    <subcellularLocation>
        <location evidence="1">Nucleus</location>
    </subcellularLocation>
</comment>
<dbReference type="InterPro" id="IPR051219">
    <property type="entry name" value="Heterochromatin_chromo-domain"/>
</dbReference>
<protein>
    <recommendedName>
        <fullName evidence="4">Chromo domain-containing protein</fullName>
    </recommendedName>
</protein>
<dbReference type="InterPro" id="IPR000953">
    <property type="entry name" value="Chromo/chromo_shadow_dom"/>
</dbReference>
<dbReference type="OrthoDB" id="2194250at2759"/>
<dbReference type="AlphaFoldDB" id="A0A137PGG8"/>
<gene>
    <name evidence="5" type="ORF">CONCODRAFT_77063</name>
</gene>
<dbReference type="Pfam" id="PF01393">
    <property type="entry name" value="Chromo_shadow"/>
    <property type="match status" value="1"/>
</dbReference>